<evidence type="ECO:0000256" key="5">
    <source>
        <dbReference type="ARBA" id="ARBA00022692"/>
    </source>
</evidence>
<feature type="transmembrane region" description="Helical" evidence="8">
    <location>
        <begin position="12"/>
        <end position="37"/>
    </location>
</feature>
<feature type="transmembrane region" description="Helical" evidence="8">
    <location>
        <begin position="254"/>
        <end position="280"/>
    </location>
</feature>
<gene>
    <name evidence="9" type="ORF">G5B36_23850</name>
</gene>
<comment type="subcellular location">
    <subcellularLocation>
        <location evidence="1">Cell membrane</location>
        <topology evidence="1">Multi-pass membrane protein</topology>
    </subcellularLocation>
</comment>
<dbReference type="Proteomes" id="UP000669239">
    <property type="component" value="Unassembled WGS sequence"/>
</dbReference>
<evidence type="ECO:0000256" key="4">
    <source>
        <dbReference type="ARBA" id="ARBA00022475"/>
    </source>
</evidence>
<evidence type="ECO:0000313" key="10">
    <source>
        <dbReference type="Proteomes" id="UP000669239"/>
    </source>
</evidence>
<keyword evidence="7 8" id="KW-0472">Membrane</keyword>
<evidence type="ECO:0000256" key="8">
    <source>
        <dbReference type="SAM" id="Phobius"/>
    </source>
</evidence>
<keyword evidence="3" id="KW-0813">Transport</keyword>
<feature type="transmembrane region" description="Helical" evidence="8">
    <location>
        <begin position="210"/>
        <end position="227"/>
    </location>
</feature>
<sequence>MRSAQLSRAKQCAMVLLLAMALTGVFLILLCVGRYSVPPLEAFRIMGVALFRDGQALEALKAENPFGVSVILGSRLPRLLMGMIVGAGLSVAGATYQAIFGNPLVSPDILGVSSGAGFGASLGILLSTSPLIIQGSALTFGLLAVLMVFLVSKVNGRTELFTLVLSGVIIQALFDALVSLIKYVSDPQEKLPAITVWLMGSLASSSYKDIIVSCVIILPCIAVLLTLRWKMNLLSLDEEEARSLGVNVHRLRSVVIVLSTLMTGVTVSLCGVIGWIGLVIPHVGRMLVGNDHRALLPASALLGALYLLLIDTIARTATAAEIPLSILTAIIGAPFFAWMLRKTSGGST</sequence>
<comment type="similarity">
    <text evidence="2">Belongs to the binding-protein-dependent transport system permease family. FecCD subfamily.</text>
</comment>
<accession>A0ABX2HQP9</accession>
<dbReference type="PANTHER" id="PTHR30472">
    <property type="entry name" value="FERRIC ENTEROBACTIN TRANSPORT SYSTEM PERMEASE PROTEIN"/>
    <property type="match status" value="1"/>
</dbReference>
<feature type="transmembrane region" description="Helical" evidence="8">
    <location>
        <begin position="292"/>
        <end position="310"/>
    </location>
</feature>
<dbReference type="CDD" id="cd06550">
    <property type="entry name" value="TM_ABC_iron-siderophores_like"/>
    <property type="match status" value="1"/>
</dbReference>
<evidence type="ECO:0000313" key="9">
    <source>
        <dbReference type="EMBL" id="NSJ51712.1"/>
    </source>
</evidence>
<feature type="transmembrane region" description="Helical" evidence="8">
    <location>
        <begin position="160"/>
        <end position="181"/>
    </location>
</feature>
<reference evidence="9 10" key="1">
    <citation type="journal article" date="2020" name="Cell Host Microbe">
        <title>Functional and Genomic Variation between Human-Derived Isolates of Lachnospiraceae Reveals Inter- and Intra-Species Diversity.</title>
        <authorList>
            <person name="Sorbara M.T."/>
            <person name="Littmann E.R."/>
            <person name="Fontana E."/>
            <person name="Moody T.U."/>
            <person name="Kohout C.E."/>
            <person name="Gjonbalaj M."/>
            <person name="Eaton V."/>
            <person name="Seok R."/>
            <person name="Leiner I.M."/>
            <person name="Pamer E.G."/>
        </authorList>
    </citation>
    <scope>NUCLEOTIDE SEQUENCE [LARGE SCALE GENOMIC DNA]</scope>
    <source>
        <strain evidence="9 10">MSK.1.17</strain>
    </source>
</reference>
<dbReference type="EMBL" id="JAAITT010000046">
    <property type="protein sequence ID" value="NSJ51712.1"/>
    <property type="molecule type" value="Genomic_DNA"/>
</dbReference>
<proteinExistence type="inferred from homology"/>
<keyword evidence="5 8" id="KW-0812">Transmembrane</keyword>
<evidence type="ECO:0000256" key="3">
    <source>
        <dbReference type="ARBA" id="ARBA00022448"/>
    </source>
</evidence>
<evidence type="ECO:0000256" key="2">
    <source>
        <dbReference type="ARBA" id="ARBA00007935"/>
    </source>
</evidence>
<dbReference type="SUPFAM" id="SSF81345">
    <property type="entry name" value="ABC transporter involved in vitamin B12 uptake, BtuC"/>
    <property type="match status" value="1"/>
</dbReference>
<keyword evidence="10" id="KW-1185">Reference proteome</keyword>
<keyword evidence="6 8" id="KW-1133">Transmembrane helix</keyword>
<dbReference type="Gene3D" id="1.10.3470.10">
    <property type="entry name" value="ABC transporter involved in vitamin B12 uptake, BtuC"/>
    <property type="match status" value="1"/>
</dbReference>
<protein>
    <submittedName>
        <fullName evidence="9">Iron ABC transporter permease</fullName>
    </submittedName>
</protein>
<keyword evidence="4" id="KW-1003">Cell membrane</keyword>
<dbReference type="Pfam" id="PF01032">
    <property type="entry name" value="FecCD"/>
    <property type="match status" value="1"/>
</dbReference>
<feature type="transmembrane region" description="Helical" evidence="8">
    <location>
        <begin position="79"/>
        <end position="100"/>
    </location>
</feature>
<comment type="caution">
    <text evidence="9">The sequence shown here is derived from an EMBL/GenBank/DDBJ whole genome shotgun (WGS) entry which is preliminary data.</text>
</comment>
<name>A0ABX2HQP9_9FIRM</name>
<dbReference type="InterPro" id="IPR000522">
    <property type="entry name" value="ABC_transptr_permease_BtuC"/>
</dbReference>
<evidence type="ECO:0000256" key="6">
    <source>
        <dbReference type="ARBA" id="ARBA00022989"/>
    </source>
</evidence>
<dbReference type="RefSeq" id="WP_165641995.1">
    <property type="nucleotide sequence ID" value="NZ_JAAITT010000046.1"/>
</dbReference>
<dbReference type="PANTHER" id="PTHR30472:SF70">
    <property type="entry name" value="MOLYBDATE IMPORT SYSTEM PERMEASE PROTEIN MOLB"/>
    <property type="match status" value="1"/>
</dbReference>
<feature type="transmembrane region" description="Helical" evidence="8">
    <location>
        <begin position="132"/>
        <end position="151"/>
    </location>
</feature>
<feature type="transmembrane region" description="Helical" evidence="8">
    <location>
        <begin position="322"/>
        <end position="340"/>
    </location>
</feature>
<organism evidence="9 10">
    <name type="scientific">Enterocloster aldenensis</name>
    <dbReference type="NCBI Taxonomy" id="358742"/>
    <lineage>
        <taxon>Bacteria</taxon>
        <taxon>Bacillati</taxon>
        <taxon>Bacillota</taxon>
        <taxon>Clostridia</taxon>
        <taxon>Lachnospirales</taxon>
        <taxon>Lachnospiraceae</taxon>
        <taxon>Enterocloster</taxon>
    </lineage>
</organism>
<evidence type="ECO:0000256" key="7">
    <source>
        <dbReference type="ARBA" id="ARBA00023136"/>
    </source>
</evidence>
<evidence type="ECO:0000256" key="1">
    <source>
        <dbReference type="ARBA" id="ARBA00004651"/>
    </source>
</evidence>
<dbReference type="InterPro" id="IPR037294">
    <property type="entry name" value="ABC_BtuC-like"/>
</dbReference>